<gene>
    <name evidence="1" type="ORF">Dasosvirus3_12</name>
</gene>
<reference evidence="1" key="1">
    <citation type="submission" date="2018-10" db="EMBL/GenBank/DDBJ databases">
        <title>Hidden diversity of soil giant viruses.</title>
        <authorList>
            <person name="Schulz F."/>
            <person name="Alteio L."/>
            <person name="Goudeau D."/>
            <person name="Ryan E.M."/>
            <person name="Malmstrom R.R."/>
            <person name="Blanchard J."/>
            <person name="Woyke T."/>
        </authorList>
    </citation>
    <scope>NUCLEOTIDE SEQUENCE</scope>
    <source>
        <strain evidence="1">DSV1</strain>
    </source>
</reference>
<sequence>MNSTPSIVRGAGYFILHSDEICERHLFGSYTILRQECECRINQSKQTEQKEGRHAKSVSFYATDGTLLENMKLDNIDIDIDLHERMKKMLDRSVRFVATGIYIGPLMKNDTSIFVDFNIGEKKNSEHISFFNVNGQTKEQILAGIKENPFITSRFDVSGITVHNITINEERPVKFCSIL</sequence>
<dbReference type="EMBL" id="MK072044">
    <property type="protein sequence ID" value="AYV77453.1"/>
    <property type="molecule type" value="Genomic_DNA"/>
</dbReference>
<accession>A0A3G4ZV17</accession>
<name>A0A3G4ZV17_9VIRU</name>
<organism evidence="1">
    <name type="scientific">Dasosvirus sp</name>
    <dbReference type="NCBI Taxonomy" id="2487764"/>
    <lineage>
        <taxon>Viruses</taxon>
        <taxon>Varidnaviria</taxon>
        <taxon>Bamfordvirae</taxon>
        <taxon>Nucleocytoviricota</taxon>
        <taxon>Megaviricetes</taxon>
        <taxon>Imitervirales</taxon>
        <taxon>Mimiviridae</taxon>
        <taxon>Klosneuvirinae</taxon>
    </lineage>
</organism>
<evidence type="ECO:0000313" key="1">
    <source>
        <dbReference type="EMBL" id="AYV77453.1"/>
    </source>
</evidence>
<protein>
    <submittedName>
        <fullName evidence="1">Uncharacterized protein</fullName>
    </submittedName>
</protein>
<proteinExistence type="predicted"/>